<keyword evidence="2" id="KW-1133">Transmembrane helix</keyword>
<gene>
    <name evidence="3" type="ORF">HD594_000628</name>
</gene>
<feature type="transmembrane region" description="Helical" evidence="2">
    <location>
        <begin position="331"/>
        <end position="350"/>
    </location>
</feature>
<reference evidence="3 4" key="1">
    <citation type="submission" date="2020-08" db="EMBL/GenBank/DDBJ databases">
        <title>Sequencing the genomes of 1000 actinobacteria strains.</title>
        <authorList>
            <person name="Klenk H.-P."/>
        </authorList>
    </citation>
    <scope>NUCLEOTIDE SEQUENCE [LARGE SCALE GENOMIC DNA]</scope>
    <source>
        <strain evidence="3 4">DSM 12511</strain>
    </source>
</reference>
<name>A0A7X0KTN4_9MICO</name>
<evidence type="ECO:0008006" key="5">
    <source>
        <dbReference type="Google" id="ProtNLM"/>
    </source>
</evidence>
<accession>A0A7X0KTN4</accession>
<keyword evidence="2" id="KW-0812">Transmembrane</keyword>
<comment type="caution">
    <text evidence="3">The sequence shown here is derived from an EMBL/GenBank/DDBJ whole genome shotgun (WGS) entry which is preliminary data.</text>
</comment>
<evidence type="ECO:0000313" key="3">
    <source>
        <dbReference type="EMBL" id="MBB6390315.1"/>
    </source>
</evidence>
<sequence length="357" mass="39353">MATDPTRAEPSLPPTRRRSGGAIGPGEPGSAMRFAFAWLARRTTVATWIFVAGAIAGYAFGLAVAALQPPLATLLGLATGAAVAAVFAVWGFVESWRTHRRWRRLAEWADDRGWRAAFAVAKRPASDIIGLRGARGRSTHLVDPDTGIRVGDWEYAREWSTRGGWTAHTWGYIEIPLKAPVPHIVVDSRRNRRSLAVRAGADLVPDQVLSLEGDFDDHFTVYCPAGYETDALYFLSPEVMATLIDTAADWDIEFNDDAIVFFRPGSVLAASVHGLDDLAAQAALWEQRSRRWEHWRDHRLGAVPVMGTDGTLSRPRTPVAEPGRTLESNRWWWVLPLAFGGLIVLLYASVVSDMITE</sequence>
<evidence type="ECO:0000256" key="1">
    <source>
        <dbReference type="SAM" id="MobiDB-lite"/>
    </source>
</evidence>
<dbReference type="EMBL" id="JACHML010000001">
    <property type="protein sequence ID" value="MBB6390315.1"/>
    <property type="molecule type" value="Genomic_DNA"/>
</dbReference>
<evidence type="ECO:0000313" key="4">
    <source>
        <dbReference type="Proteomes" id="UP000537775"/>
    </source>
</evidence>
<feature type="transmembrane region" description="Helical" evidence="2">
    <location>
        <begin position="45"/>
        <end position="67"/>
    </location>
</feature>
<feature type="region of interest" description="Disordered" evidence="1">
    <location>
        <begin position="1"/>
        <end position="26"/>
    </location>
</feature>
<organism evidence="3 4">
    <name type="scientific">Microbacterium thalassium</name>
    <dbReference type="NCBI Taxonomy" id="362649"/>
    <lineage>
        <taxon>Bacteria</taxon>
        <taxon>Bacillati</taxon>
        <taxon>Actinomycetota</taxon>
        <taxon>Actinomycetes</taxon>
        <taxon>Micrococcales</taxon>
        <taxon>Microbacteriaceae</taxon>
        <taxon>Microbacterium</taxon>
    </lineage>
</organism>
<proteinExistence type="predicted"/>
<keyword evidence="4" id="KW-1185">Reference proteome</keyword>
<protein>
    <recommendedName>
        <fullName evidence="5">DUF3137 domain-containing protein</fullName>
    </recommendedName>
</protein>
<dbReference type="Proteomes" id="UP000537775">
    <property type="component" value="Unassembled WGS sequence"/>
</dbReference>
<feature type="transmembrane region" description="Helical" evidence="2">
    <location>
        <begin position="73"/>
        <end position="93"/>
    </location>
</feature>
<evidence type="ECO:0000256" key="2">
    <source>
        <dbReference type="SAM" id="Phobius"/>
    </source>
</evidence>
<keyword evidence="2" id="KW-0472">Membrane</keyword>
<dbReference type="AlphaFoldDB" id="A0A7X0KTN4"/>